<reference evidence="1 2" key="1">
    <citation type="submission" date="2019-08" db="EMBL/GenBank/DDBJ databases">
        <title>Bacillus genomes from the desert of Cuatro Cienegas, Coahuila.</title>
        <authorList>
            <person name="Olmedo-Alvarez G."/>
        </authorList>
    </citation>
    <scope>NUCLEOTIDE SEQUENCE [LARGE SCALE GENOMIC DNA]</scope>
    <source>
        <strain evidence="1 2">CH28_1T</strain>
    </source>
</reference>
<dbReference type="EMBL" id="VTEV01000002">
    <property type="protein sequence ID" value="TYS69740.1"/>
    <property type="molecule type" value="Genomic_DNA"/>
</dbReference>
<name>A0A5D4T236_9BACI</name>
<comment type="caution">
    <text evidence="1">The sequence shown here is derived from an EMBL/GenBank/DDBJ whole genome shotgun (WGS) entry which is preliminary data.</text>
</comment>
<protein>
    <submittedName>
        <fullName evidence="1">Uncharacterized protein</fullName>
    </submittedName>
</protein>
<organism evidence="1 2">
    <name type="scientific">Sutcliffiella horikoshii</name>
    <dbReference type="NCBI Taxonomy" id="79883"/>
    <lineage>
        <taxon>Bacteria</taxon>
        <taxon>Bacillati</taxon>
        <taxon>Bacillota</taxon>
        <taxon>Bacilli</taxon>
        <taxon>Bacillales</taxon>
        <taxon>Bacillaceae</taxon>
        <taxon>Sutcliffiella</taxon>
    </lineage>
</organism>
<evidence type="ECO:0000313" key="1">
    <source>
        <dbReference type="EMBL" id="TYS69740.1"/>
    </source>
</evidence>
<sequence>MESKCCDSKKLRGCRVMIEIYAGATLLQTIRKVMSANLRETLEGEFILSFTVLAKSALALKTKQLAKLNDQYFEIVQITKSLQGSLPVCSVTCEHVSYILNDEIYKIDTFDFTGDPTAGLNQLLSGTPFSAGIVEFTESCTMKINQEVTRRSALMQYIAILGGEIEYDGYQINIKSHRGSSEYKVVMDTKNVTDVSVSHDSRENASSYHISFFKLLSLSVGDNVHIVFRPLGIDVKTRIISLEYNPFYRYDIRVEVGRYRPSISDTFYRIESSMNSVETSLTQVGSSVDGLQTQVNDLGVSYTIVKSLSIDTSFINVTYEVEKGDTHQYHAQYSYTTDTGGRITSITLDNIFSELLLKEVSSLTVDTTRFDVTYVDGETASYNYTTDSSGRITAIDKVVG</sequence>
<dbReference type="Proteomes" id="UP000322524">
    <property type="component" value="Unassembled WGS sequence"/>
</dbReference>
<proteinExistence type="predicted"/>
<dbReference type="AlphaFoldDB" id="A0A5D4T236"/>
<evidence type="ECO:0000313" key="2">
    <source>
        <dbReference type="Proteomes" id="UP000322524"/>
    </source>
</evidence>
<dbReference type="OrthoDB" id="4387735at2"/>
<accession>A0A5D4T236</accession>
<gene>
    <name evidence="1" type="ORF">FZC76_05760</name>
</gene>